<dbReference type="OrthoDB" id="9800082at2"/>
<dbReference type="InterPro" id="IPR014710">
    <property type="entry name" value="RmlC-like_jellyroll"/>
</dbReference>
<dbReference type="CDD" id="cd20293">
    <property type="entry name" value="cupin_HutD_N"/>
    <property type="match status" value="1"/>
</dbReference>
<dbReference type="Proteomes" id="UP000252004">
    <property type="component" value="Chromosome"/>
</dbReference>
<dbReference type="EMBL" id="CP030862">
    <property type="protein sequence ID" value="AXE24400.1"/>
    <property type="molecule type" value="Genomic_DNA"/>
</dbReference>
<accession>A0A344U0H9</accession>
<dbReference type="InterPro" id="IPR010282">
    <property type="entry name" value="Uncharacterised_HutD/Ves"/>
</dbReference>
<sequence>MQAPHRGPRVLRAADRAAVAWKNGGGVTREIAAWPPGAGMEGFAWRVSLADVASDGPFSAFPGVDRTLTLAEGAGMDLTVAGAPRLVDERYVPQRFPGDAPTDCRLLGGPVVNFNVMYRRGTAPADTAVVRGSLAVSCAPGETLLVVPLEGTAELAADGAATALGRYDAALARGPFIAVLDSPGRTAVVRLGDGGRQGRPGRRRNSVAGVRGL</sequence>
<dbReference type="KEGG" id="sgz:C0216_13885"/>
<organism evidence="2 3">
    <name type="scientific">Streptomyces globosus</name>
    <dbReference type="NCBI Taxonomy" id="68209"/>
    <lineage>
        <taxon>Bacteria</taxon>
        <taxon>Bacillati</taxon>
        <taxon>Actinomycetota</taxon>
        <taxon>Actinomycetes</taxon>
        <taxon>Kitasatosporales</taxon>
        <taxon>Streptomycetaceae</taxon>
        <taxon>Streptomyces</taxon>
    </lineage>
</organism>
<proteinExistence type="predicted"/>
<reference evidence="2 3" key="1">
    <citation type="submission" date="2018-01" db="EMBL/GenBank/DDBJ databases">
        <title>Draft genome Sequence of streptomyces globosus LZH-48.</title>
        <authorList>
            <person name="Ran K."/>
            <person name="Li Z."/>
            <person name="Wei S."/>
            <person name="Dong R."/>
        </authorList>
    </citation>
    <scope>NUCLEOTIDE SEQUENCE [LARGE SCALE GENOMIC DNA]</scope>
    <source>
        <strain evidence="2 3">LZH-48</strain>
    </source>
</reference>
<dbReference type="InterPro" id="IPR011051">
    <property type="entry name" value="RmlC_Cupin_sf"/>
</dbReference>
<keyword evidence="3" id="KW-1185">Reference proteome</keyword>
<gene>
    <name evidence="2" type="ORF">C0216_13885</name>
</gene>
<dbReference type="PANTHER" id="PTHR37943:SF1">
    <property type="entry name" value="PROTEIN VES"/>
    <property type="match status" value="1"/>
</dbReference>
<evidence type="ECO:0000256" key="1">
    <source>
        <dbReference type="SAM" id="MobiDB-lite"/>
    </source>
</evidence>
<evidence type="ECO:0000313" key="2">
    <source>
        <dbReference type="EMBL" id="AXE24400.1"/>
    </source>
</evidence>
<dbReference type="Pfam" id="PF05962">
    <property type="entry name" value="HutD"/>
    <property type="match status" value="1"/>
</dbReference>
<evidence type="ECO:0000313" key="3">
    <source>
        <dbReference type="Proteomes" id="UP000252004"/>
    </source>
</evidence>
<dbReference type="Gene3D" id="2.60.120.10">
    <property type="entry name" value="Jelly Rolls"/>
    <property type="match status" value="1"/>
</dbReference>
<dbReference type="AlphaFoldDB" id="A0A344U0H9"/>
<dbReference type="PANTHER" id="PTHR37943">
    <property type="entry name" value="PROTEIN VES"/>
    <property type="match status" value="1"/>
</dbReference>
<dbReference type="RefSeq" id="WP_114055583.1">
    <property type="nucleotide sequence ID" value="NZ_CP030862.1"/>
</dbReference>
<protein>
    <submittedName>
        <fullName evidence="2">HutD family protein</fullName>
    </submittedName>
</protein>
<dbReference type="SUPFAM" id="SSF51182">
    <property type="entry name" value="RmlC-like cupins"/>
    <property type="match status" value="1"/>
</dbReference>
<name>A0A344U0H9_9ACTN</name>
<feature type="region of interest" description="Disordered" evidence="1">
    <location>
        <begin position="192"/>
        <end position="213"/>
    </location>
</feature>